<organism evidence="1 2">
    <name type="scientific">Dyella caseinilytica</name>
    <dbReference type="NCBI Taxonomy" id="1849581"/>
    <lineage>
        <taxon>Bacteria</taxon>
        <taxon>Pseudomonadati</taxon>
        <taxon>Pseudomonadota</taxon>
        <taxon>Gammaproteobacteria</taxon>
        <taxon>Lysobacterales</taxon>
        <taxon>Rhodanobacteraceae</taxon>
        <taxon>Dyella</taxon>
    </lineage>
</organism>
<proteinExistence type="predicted"/>
<dbReference type="EMBL" id="CP064030">
    <property type="protein sequence ID" value="QRN55391.1"/>
    <property type="molecule type" value="Genomic_DNA"/>
</dbReference>
<evidence type="ECO:0008006" key="3">
    <source>
        <dbReference type="Google" id="ProtNLM"/>
    </source>
</evidence>
<keyword evidence="2" id="KW-1185">Reference proteome</keyword>
<accession>A0ABX7GY28</accession>
<evidence type="ECO:0000313" key="2">
    <source>
        <dbReference type="Proteomes" id="UP000663181"/>
    </source>
</evidence>
<protein>
    <recommendedName>
        <fullName evidence="3">HEPN domain-containing protein</fullName>
    </recommendedName>
</protein>
<name>A0ABX7GY28_9GAMM</name>
<dbReference type="Proteomes" id="UP000663181">
    <property type="component" value="Chromosome"/>
</dbReference>
<dbReference type="RefSeq" id="WP_188798958.1">
    <property type="nucleotide sequence ID" value="NZ_BMIZ01000001.1"/>
</dbReference>
<evidence type="ECO:0000313" key="1">
    <source>
        <dbReference type="EMBL" id="QRN55391.1"/>
    </source>
</evidence>
<gene>
    <name evidence="1" type="ORF">ISN74_08745</name>
</gene>
<reference evidence="1 2" key="1">
    <citation type="submission" date="2020-10" db="EMBL/GenBank/DDBJ databases">
        <title>Phylogeny of dyella-like bacteria.</title>
        <authorList>
            <person name="Fu J."/>
        </authorList>
    </citation>
    <scope>NUCLEOTIDE SEQUENCE [LARGE SCALE GENOMIC DNA]</scope>
    <source>
        <strain evidence="1 2">DHOB09</strain>
    </source>
</reference>
<sequence length="220" mass="24638">MKESEITSAFRIINHDHRIELIAERYVKRKSLDSVLYAGVHVASIFRNACLDFLRYGNNDAATHYREQAEKLEGALEVLGMKGRITGDYVLDRMTQEDLDLVSPHFLSLMRGVNGPGCIVRAITSLAQMAIDLRKTIILYDRHAGNISFLFMLGRRFGDMRFDIPTANEAVDVFQILKGAVGIVNSDEAATYTDYDANTNGSAYRKSMRDGYSSVNLDNG</sequence>